<organism evidence="3 4">
    <name type="scientific">Penicillium malachiteum</name>
    <dbReference type="NCBI Taxonomy" id="1324776"/>
    <lineage>
        <taxon>Eukaryota</taxon>
        <taxon>Fungi</taxon>
        <taxon>Dikarya</taxon>
        <taxon>Ascomycota</taxon>
        <taxon>Pezizomycotina</taxon>
        <taxon>Eurotiomycetes</taxon>
        <taxon>Eurotiomycetidae</taxon>
        <taxon>Eurotiales</taxon>
        <taxon>Aspergillaceae</taxon>
        <taxon>Penicillium</taxon>
    </lineage>
</organism>
<evidence type="ECO:0000256" key="1">
    <source>
        <dbReference type="SAM" id="MobiDB-lite"/>
    </source>
</evidence>
<protein>
    <recommendedName>
        <fullName evidence="2">DUF7605 domain-containing protein</fullName>
    </recommendedName>
</protein>
<feature type="compositionally biased region" description="Polar residues" evidence="1">
    <location>
        <begin position="96"/>
        <end position="113"/>
    </location>
</feature>
<dbReference type="PANTHER" id="PTHR36681">
    <property type="entry name" value="NUCLEAR GTPASE, GERMINAL CENTER-ASSOCIATED, TANDEM DUPLICATE 3"/>
    <property type="match status" value="1"/>
</dbReference>
<dbReference type="PANTHER" id="PTHR36681:SF3">
    <property type="entry name" value="NUCLEAR GTPASE, GERMINAL CENTER-ASSOCIATED, TANDEM DUPLICATE 3"/>
    <property type="match status" value="1"/>
</dbReference>
<reference evidence="3" key="1">
    <citation type="journal article" date="2023" name="IMA Fungus">
        <title>Comparative genomic study of the Penicillium genus elucidates a diverse pangenome and 15 lateral gene transfer events.</title>
        <authorList>
            <person name="Petersen C."/>
            <person name="Sorensen T."/>
            <person name="Nielsen M.R."/>
            <person name="Sondergaard T.E."/>
            <person name="Sorensen J.L."/>
            <person name="Fitzpatrick D.A."/>
            <person name="Frisvad J.C."/>
            <person name="Nielsen K.L."/>
        </authorList>
    </citation>
    <scope>NUCLEOTIDE SEQUENCE</scope>
    <source>
        <strain evidence="3">IBT 17514</strain>
    </source>
</reference>
<proteinExistence type="predicted"/>
<gene>
    <name evidence="3" type="ORF">N7493_011084</name>
</gene>
<evidence type="ECO:0000259" key="2">
    <source>
        <dbReference type="Pfam" id="PF24564"/>
    </source>
</evidence>
<dbReference type="Proteomes" id="UP001215712">
    <property type="component" value="Unassembled WGS sequence"/>
</dbReference>
<dbReference type="Gene3D" id="3.40.50.300">
    <property type="entry name" value="P-loop containing nucleotide triphosphate hydrolases"/>
    <property type="match status" value="1"/>
</dbReference>
<dbReference type="AlphaFoldDB" id="A0AAD6HBH2"/>
<feature type="compositionally biased region" description="Polar residues" evidence="1">
    <location>
        <begin position="77"/>
        <end position="89"/>
    </location>
</feature>
<feature type="region of interest" description="Disordered" evidence="1">
    <location>
        <begin position="34"/>
        <end position="53"/>
    </location>
</feature>
<reference evidence="3" key="2">
    <citation type="submission" date="2023-01" db="EMBL/GenBank/DDBJ databases">
        <authorList>
            <person name="Petersen C."/>
        </authorList>
    </citation>
    <scope>NUCLEOTIDE SEQUENCE</scope>
    <source>
        <strain evidence="3">IBT 17514</strain>
    </source>
</reference>
<dbReference type="SUPFAM" id="SSF52540">
    <property type="entry name" value="P-loop containing nucleoside triphosphate hydrolases"/>
    <property type="match status" value="1"/>
</dbReference>
<feature type="domain" description="DUF7605" evidence="2">
    <location>
        <begin position="697"/>
        <end position="812"/>
    </location>
</feature>
<dbReference type="EMBL" id="JAQJAN010000020">
    <property type="protein sequence ID" value="KAJ5703946.1"/>
    <property type="molecule type" value="Genomic_DNA"/>
</dbReference>
<dbReference type="Pfam" id="PF24564">
    <property type="entry name" value="DUF7605"/>
    <property type="match status" value="1"/>
</dbReference>
<dbReference type="InterPro" id="IPR027417">
    <property type="entry name" value="P-loop_NTPase"/>
</dbReference>
<name>A0AAD6HBH2_9EURO</name>
<keyword evidence="4" id="KW-1185">Reference proteome</keyword>
<dbReference type="InterPro" id="IPR056024">
    <property type="entry name" value="DUF7605"/>
</dbReference>
<comment type="caution">
    <text evidence="3">The sequence shown here is derived from an EMBL/GenBank/DDBJ whole genome shotgun (WGS) entry which is preliminary data.</text>
</comment>
<accession>A0AAD6HBH2</accession>
<sequence>MSVLRSEFTVTASEYNERTRSPFSFSWDRTETLAESGLQSSSVPRSPPRADQPPVFQFEGLNIANRSSPFHFRAPSIGSQSRFTKPSTFQRDESLLTPTRSTSTYSDQYNASPSPVPSHVAHRRTRQTRQSSFGSTVTHLHQNLVEPLTSEIDSDSTEMPTGSLEAVAHSERSVSVVSRESGVANRGAIREESLPSVPIHDARLQDQVKEVKSKLASLATSIGSSALVHDQSSSLYAHYQKIKKASKFEYPEIQTVGFIGDSGVGKSSLINSLLDQRGMSCSSSDGAACTCVVTEFRHTDDTHTGPYTVEAEFMTTMEITELLEELLLQFRAWFVPSARQEISSEAERKECQGAAERAWTTFRSLFKSEPGLSMGFLSDDHDGADETILREMERWAYAGLTHRPGGAQALDYSATANDVWECQKLLDLLTADLQVNDHPPLWPFVKITRVYLRSPVLRTGLVLADLPRLRDMNFARFRATERYLKYKCDEVFIVADISRVRTGDSAVSAEEATRARDGNDRRLQQMNRDPEEIEVAQEDGAQRNNSELALRESDRERTLSSEITHHLIIQRNKKVSQELLKDHAGIKVFCVSNPLYTKWRTSRTQQAEAYVNLSGILELRRYCQLALLLSLRQWILAGADSVTAERATALRGLIGKVEKALVRGTTSPQAYVARIEDELKIRYNRLINDFTRGYRGHWKNKGIETSEERASWHYSTYKVYCAHYGTYSTNKQQNRSWNDELMRPVRRQLDPQKVFTASFKTLQDNLDEEIVNITRDLHSVVTEAGQLHEAQREPELARTLEVDVEDAMGILVNAQRVMGIVVREFANRNSS</sequence>
<feature type="region of interest" description="Disordered" evidence="1">
    <location>
        <begin position="536"/>
        <end position="557"/>
    </location>
</feature>
<evidence type="ECO:0000313" key="4">
    <source>
        <dbReference type="Proteomes" id="UP001215712"/>
    </source>
</evidence>
<feature type="region of interest" description="Disordered" evidence="1">
    <location>
        <begin position="75"/>
        <end position="122"/>
    </location>
</feature>
<evidence type="ECO:0000313" key="3">
    <source>
        <dbReference type="EMBL" id="KAJ5703946.1"/>
    </source>
</evidence>